<dbReference type="PANTHER" id="PTHR43415">
    <property type="entry name" value="SPERMIDINE N(1)-ACETYLTRANSFERASE"/>
    <property type="match status" value="1"/>
</dbReference>
<dbReference type="Proteomes" id="UP000191154">
    <property type="component" value="Unassembled WGS sequence"/>
</dbReference>
<evidence type="ECO:0000259" key="1">
    <source>
        <dbReference type="PROSITE" id="PS51186"/>
    </source>
</evidence>
<reference evidence="2 3" key="1">
    <citation type="submission" date="2016-05" db="EMBL/GenBank/DDBJ databases">
        <title>Microbial solvent formation.</title>
        <authorList>
            <person name="Poehlein A."/>
            <person name="Montoya Solano J.D."/>
            <person name="Flitsch S."/>
            <person name="Krabben P."/>
            <person name="Duerre P."/>
            <person name="Daniel R."/>
        </authorList>
    </citation>
    <scope>NUCLEOTIDE SEQUENCE [LARGE SCALE GENOMIC DNA]</scope>
    <source>
        <strain evidence="2 3">L1-8</strain>
    </source>
</reference>
<gene>
    <name evidence="2" type="ORF">CLOSAC_20090</name>
</gene>
<dbReference type="PANTHER" id="PTHR43415:SF3">
    <property type="entry name" value="GNAT-FAMILY ACETYLTRANSFERASE"/>
    <property type="match status" value="1"/>
</dbReference>
<dbReference type="RefSeq" id="WP_077865290.1">
    <property type="nucleotide sequence ID" value="NZ_LZYZ01000003.1"/>
</dbReference>
<dbReference type="Gene3D" id="3.40.630.30">
    <property type="match status" value="1"/>
</dbReference>
<evidence type="ECO:0000313" key="2">
    <source>
        <dbReference type="EMBL" id="OOM13923.1"/>
    </source>
</evidence>
<dbReference type="CDD" id="cd04301">
    <property type="entry name" value="NAT_SF"/>
    <property type="match status" value="1"/>
</dbReference>
<keyword evidence="2" id="KW-0808">Transferase</keyword>
<dbReference type="STRING" id="169679.CSACC_16270"/>
<comment type="caution">
    <text evidence="2">The sequence shown here is derived from an EMBL/GenBank/DDBJ whole genome shotgun (WGS) entry which is preliminary data.</text>
</comment>
<proteinExistence type="predicted"/>
<dbReference type="Pfam" id="PF00583">
    <property type="entry name" value="Acetyltransf_1"/>
    <property type="match status" value="1"/>
</dbReference>
<dbReference type="EMBL" id="LZYZ01000003">
    <property type="protein sequence ID" value="OOM13923.1"/>
    <property type="molecule type" value="Genomic_DNA"/>
</dbReference>
<accession>A0A1S8NC24</accession>
<sequence length="186" mass="21133">MNGFLSTYILKEIQIKNGRNLILRKPMVDDAEKMIEYLNTVGGESDNLLFGKDEFNLTVEQEIEYIKNINNATNTLMILGIIDNNIVSVAQISGNSRKRIDHNSEIAISVKKEYWRNGIGSVMMDELIGFAKKQGTIKNISLGVKASNFNAIKMYEKFGFIKIGVHKNFFCVSGIFYDEILMDLYL</sequence>
<dbReference type="GO" id="GO:0016747">
    <property type="term" value="F:acyltransferase activity, transferring groups other than amino-acyl groups"/>
    <property type="evidence" value="ECO:0007669"/>
    <property type="project" value="InterPro"/>
</dbReference>
<dbReference type="AlphaFoldDB" id="A0A1S8NC24"/>
<protein>
    <submittedName>
        <fullName evidence="2">Putative acetyltransferase YhhY</fullName>
    </submittedName>
</protein>
<feature type="domain" description="N-acetyltransferase" evidence="1">
    <location>
        <begin position="21"/>
        <end position="186"/>
    </location>
</feature>
<dbReference type="InterPro" id="IPR000182">
    <property type="entry name" value="GNAT_dom"/>
</dbReference>
<evidence type="ECO:0000313" key="3">
    <source>
        <dbReference type="Proteomes" id="UP000191154"/>
    </source>
</evidence>
<dbReference type="SUPFAM" id="SSF55729">
    <property type="entry name" value="Acyl-CoA N-acyltransferases (Nat)"/>
    <property type="match status" value="1"/>
</dbReference>
<dbReference type="InterPro" id="IPR016181">
    <property type="entry name" value="Acyl_CoA_acyltransferase"/>
</dbReference>
<dbReference type="PROSITE" id="PS51186">
    <property type="entry name" value="GNAT"/>
    <property type="match status" value="1"/>
</dbReference>
<name>A0A1S8NC24_CLOSA</name>
<organism evidence="2 3">
    <name type="scientific">Clostridium saccharobutylicum</name>
    <dbReference type="NCBI Taxonomy" id="169679"/>
    <lineage>
        <taxon>Bacteria</taxon>
        <taxon>Bacillati</taxon>
        <taxon>Bacillota</taxon>
        <taxon>Clostridia</taxon>
        <taxon>Eubacteriales</taxon>
        <taxon>Clostridiaceae</taxon>
        <taxon>Clostridium</taxon>
    </lineage>
</organism>